<dbReference type="EMBL" id="JAAGOA010000007">
    <property type="protein sequence ID" value="NEE00908.1"/>
    <property type="molecule type" value="Genomic_DNA"/>
</dbReference>
<dbReference type="Proteomes" id="UP000475214">
    <property type="component" value="Unassembled WGS sequence"/>
</dbReference>
<gene>
    <name evidence="1" type="ORF">G1H10_12090</name>
</gene>
<protein>
    <recommendedName>
        <fullName evidence="3">DUF4352 domain-containing protein</fullName>
    </recommendedName>
</protein>
<sequence>MKHRRRPARRSAARAVGVVALLVATLMTGRALDRVLPAADDAARGFERSGVVGEQLRLRYGTVEAGRPEGSTQIVTAGGTYLSTGVYVVVPVTFTAAHEPQSLSYAAIRDATGRVFEAGTQRNPFSMDGPAQPGVPRHTQVAVELPVDAVAGAQLVLALQPDDDNHRRDDVAVIDLGLTGADAQRWAAEEEGIRVRPATEGRG</sequence>
<accession>A0A6L9S8Q5</accession>
<organism evidence="1 2">
    <name type="scientific">Phytoactinopolyspora halotolerans</name>
    <dbReference type="NCBI Taxonomy" id="1981512"/>
    <lineage>
        <taxon>Bacteria</taxon>
        <taxon>Bacillati</taxon>
        <taxon>Actinomycetota</taxon>
        <taxon>Actinomycetes</taxon>
        <taxon>Jiangellales</taxon>
        <taxon>Jiangellaceae</taxon>
        <taxon>Phytoactinopolyspora</taxon>
    </lineage>
</organism>
<evidence type="ECO:0008006" key="3">
    <source>
        <dbReference type="Google" id="ProtNLM"/>
    </source>
</evidence>
<keyword evidence="2" id="KW-1185">Reference proteome</keyword>
<dbReference type="AlphaFoldDB" id="A0A6L9S8Q5"/>
<evidence type="ECO:0000313" key="1">
    <source>
        <dbReference type="EMBL" id="NEE00908.1"/>
    </source>
</evidence>
<comment type="caution">
    <text evidence="1">The sequence shown here is derived from an EMBL/GenBank/DDBJ whole genome shotgun (WGS) entry which is preliminary data.</text>
</comment>
<evidence type="ECO:0000313" key="2">
    <source>
        <dbReference type="Proteomes" id="UP000475214"/>
    </source>
</evidence>
<name>A0A6L9S8Q5_9ACTN</name>
<dbReference type="RefSeq" id="WP_163737517.1">
    <property type="nucleotide sequence ID" value="NZ_JAAGOA010000007.1"/>
</dbReference>
<reference evidence="1 2" key="1">
    <citation type="submission" date="2020-02" db="EMBL/GenBank/DDBJ databases">
        <authorList>
            <person name="Li X.-J."/>
            <person name="Han X.-M."/>
        </authorList>
    </citation>
    <scope>NUCLEOTIDE SEQUENCE [LARGE SCALE GENOMIC DNA]</scope>
    <source>
        <strain evidence="1 2">CCTCC AB 2017055</strain>
    </source>
</reference>
<proteinExistence type="predicted"/>